<comment type="subcellular location">
    <subcellularLocation>
        <location evidence="1">Nucleus</location>
    </subcellularLocation>
</comment>
<dbReference type="FunFam" id="1.10.10.60:FF:000060">
    <property type="entry name" value="MYB transcription factor"/>
    <property type="match status" value="1"/>
</dbReference>
<dbReference type="Proteomes" id="UP001157006">
    <property type="component" value="Unassembled WGS sequence"/>
</dbReference>
<dbReference type="Pfam" id="PF13921">
    <property type="entry name" value="Myb_DNA-bind_6"/>
    <property type="match status" value="1"/>
</dbReference>
<dbReference type="SMART" id="SM00717">
    <property type="entry name" value="SANT"/>
    <property type="match status" value="2"/>
</dbReference>
<evidence type="ECO:0000256" key="1">
    <source>
        <dbReference type="ARBA" id="ARBA00004123"/>
    </source>
</evidence>
<organism evidence="10 11">
    <name type="scientific">Vicia faba</name>
    <name type="common">Broad bean</name>
    <name type="synonym">Faba vulgaris</name>
    <dbReference type="NCBI Taxonomy" id="3906"/>
    <lineage>
        <taxon>Eukaryota</taxon>
        <taxon>Viridiplantae</taxon>
        <taxon>Streptophyta</taxon>
        <taxon>Embryophyta</taxon>
        <taxon>Tracheophyta</taxon>
        <taxon>Spermatophyta</taxon>
        <taxon>Magnoliopsida</taxon>
        <taxon>eudicotyledons</taxon>
        <taxon>Gunneridae</taxon>
        <taxon>Pentapetalae</taxon>
        <taxon>rosids</taxon>
        <taxon>fabids</taxon>
        <taxon>Fabales</taxon>
        <taxon>Fabaceae</taxon>
        <taxon>Papilionoideae</taxon>
        <taxon>50 kb inversion clade</taxon>
        <taxon>NPAAA clade</taxon>
        <taxon>Hologalegina</taxon>
        <taxon>IRL clade</taxon>
        <taxon>Fabeae</taxon>
        <taxon>Vicia</taxon>
    </lineage>
</organism>
<keyword evidence="4" id="KW-0238">DNA-binding</keyword>
<keyword evidence="6" id="KW-0539">Nucleus</keyword>
<evidence type="ECO:0000259" key="8">
    <source>
        <dbReference type="PROSITE" id="PS50090"/>
    </source>
</evidence>
<protein>
    <submittedName>
        <fullName evidence="10">Uncharacterized protein</fullName>
    </submittedName>
</protein>
<gene>
    <name evidence="10" type="ORF">VFH_U003840</name>
</gene>
<keyword evidence="11" id="KW-1185">Reference proteome</keyword>
<accession>A0AAV0YEF2</accession>
<dbReference type="PROSITE" id="PS51294">
    <property type="entry name" value="HTH_MYB"/>
    <property type="match status" value="2"/>
</dbReference>
<dbReference type="AlphaFoldDB" id="A0AAV0YEF2"/>
<dbReference type="InterPro" id="IPR050560">
    <property type="entry name" value="MYB_TF"/>
</dbReference>
<keyword evidence="2" id="KW-0677">Repeat</keyword>
<keyword evidence="5" id="KW-0804">Transcription</keyword>
<feature type="domain" description="HTH myb-type" evidence="9">
    <location>
        <begin position="154"/>
        <end position="208"/>
    </location>
</feature>
<sequence>MSSLNLNNDGYGLSFDLNAPFLSQVPSSSSAPYLGHHEVYEKSEIPFEILNPLVVHPNGNEKMVPNNEGNFGNGKKNLSLINDETENETKDMFFETQKFMNSNLFIRGHWRPNEDAKLKALVAEHGAQNWNTIAEHLHGRSGKSCRLRWFNQLDPKINRASFSKEEEYKLLEAHKFYGNKWAAICKLFPGRTDNAVKNHWHVIMARRQREQSSRKKRPTFQTPSNESLTSSTIDESNSNFLKFNLATRPFLNYQFYGSQMGLLGARHQEARDFGFDKIFSAMKGSSIGYMEKLKSVDQSNYSDSKSEVSVSESVATNRNNETFFGDKIKKPFIDFLGVGYT</sequence>
<feature type="compositionally biased region" description="Polar residues" evidence="7">
    <location>
        <begin position="219"/>
        <end position="232"/>
    </location>
</feature>
<evidence type="ECO:0000256" key="7">
    <source>
        <dbReference type="SAM" id="MobiDB-lite"/>
    </source>
</evidence>
<dbReference type="GO" id="GO:0005634">
    <property type="term" value="C:nucleus"/>
    <property type="evidence" value="ECO:0007669"/>
    <property type="project" value="UniProtKB-SubCell"/>
</dbReference>
<evidence type="ECO:0000313" key="10">
    <source>
        <dbReference type="EMBL" id="CAI8582933.1"/>
    </source>
</evidence>
<evidence type="ECO:0000256" key="4">
    <source>
        <dbReference type="ARBA" id="ARBA00023125"/>
    </source>
</evidence>
<feature type="domain" description="Myb-like" evidence="8">
    <location>
        <begin position="107"/>
        <end position="153"/>
    </location>
</feature>
<feature type="region of interest" description="Disordered" evidence="7">
    <location>
        <begin position="207"/>
        <end position="232"/>
    </location>
</feature>
<dbReference type="InterPro" id="IPR017930">
    <property type="entry name" value="Myb_dom"/>
</dbReference>
<dbReference type="GO" id="GO:0000978">
    <property type="term" value="F:RNA polymerase II cis-regulatory region sequence-specific DNA binding"/>
    <property type="evidence" value="ECO:0007669"/>
    <property type="project" value="TreeGrafter"/>
</dbReference>
<dbReference type="PROSITE" id="PS50090">
    <property type="entry name" value="MYB_LIKE"/>
    <property type="match status" value="2"/>
</dbReference>
<dbReference type="SUPFAM" id="SSF46689">
    <property type="entry name" value="Homeodomain-like"/>
    <property type="match status" value="1"/>
</dbReference>
<dbReference type="InterPro" id="IPR009057">
    <property type="entry name" value="Homeodomain-like_sf"/>
</dbReference>
<reference evidence="10 11" key="1">
    <citation type="submission" date="2023-01" db="EMBL/GenBank/DDBJ databases">
        <authorList>
            <person name="Kreplak J."/>
        </authorList>
    </citation>
    <scope>NUCLEOTIDE SEQUENCE [LARGE SCALE GENOMIC DNA]</scope>
</reference>
<name>A0AAV0YEF2_VICFA</name>
<comment type="caution">
    <text evidence="10">The sequence shown here is derived from an EMBL/GenBank/DDBJ whole genome shotgun (WGS) entry which is preliminary data.</text>
</comment>
<proteinExistence type="predicted"/>
<dbReference type="InterPro" id="IPR001005">
    <property type="entry name" value="SANT/Myb"/>
</dbReference>
<dbReference type="GO" id="GO:0000981">
    <property type="term" value="F:DNA-binding transcription factor activity, RNA polymerase II-specific"/>
    <property type="evidence" value="ECO:0007669"/>
    <property type="project" value="TreeGrafter"/>
</dbReference>
<dbReference type="CDD" id="cd00167">
    <property type="entry name" value="SANT"/>
    <property type="match status" value="2"/>
</dbReference>
<dbReference type="PANTHER" id="PTHR45614">
    <property type="entry name" value="MYB PROTEIN-RELATED"/>
    <property type="match status" value="1"/>
</dbReference>
<evidence type="ECO:0000256" key="2">
    <source>
        <dbReference type="ARBA" id="ARBA00022737"/>
    </source>
</evidence>
<evidence type="ECO:0000313" key="11">
    <source>
        <dbReference type="Proteomes" id="UP001157006"/>
    </source>
</evidence>
<evidence type="ECO:0000259" key="9">
    <source>
        <dbReference type="PROSITE" id="PS51294"/>
    </source>
</evidence>
<evidence type="ECO:0000256" key="5">
    <source>
        <dbReference type="ARBA" id="ARBA00023163"/>
    </source>
</evidence>
<feature type="domain" description="HTH myb-type" evidence="9">
    <location>
        <begin position="107"/>
        <end position="153"/>
    </location>
</feature>
<evidence type="ECO:0000256" key="6">
    <source>
        <dbReference type="ARBA" id="ARBA00023242"/>
    </source>
</evidence>
<feature type="domain" description="Myb-like" evidence="8">
    <location>
        <begin position="154"/>
        <end position="204"/>
    </location>
</feature>
<evidence type="ECO:0000256" key="3">
    <source>
        <dbReference type="ARBA" id="ARBA00023015"/>
    </source>
</evidence>
<dbReference type="PANTHER" id="PTHR45614:SF259">
    <property type="entry name" value="MYB DOMAIN PROTEIN 89-RELATED"/>
    <property type="match status" value="1"/>
</dbReference>
<dbReference type="EMBL" id="CATIWC010000271">
    <property type="protein sequence ID" value="CAI8582933.1"/>
    <property type="molecule type" value="Genomic_DNA"/>
</dbReference>
<dbReference type="Gene3D" id="1.10.10.60">
    <property type="entry name" value="Homeodomain-like"/>
    <property type="match status" value="2"/>
</dbReference>
<keyword evidence="3" id="KW-0805">Transcription regulation</keyword>